<dbReference type="Pfam" id="PF13456">
    <property type="entry name" value="RVT_3"/>
    <property type="match status" value="1"/>
</dbReference>
<reference evidence="3 4" key="1">
    <citation type="submission" date="2024-01" db="EMBL/GenBank/DDBJ databases">
        <title>A telomere-to-telomere, gap-free genome of sweet tea (Lithocarpus litseifolius).</title>
        <authorList>
            <person name="Zhou J."/>
        </authorList>
    </citation>
    <scope>NUCLEOTIDE SEQUENCE [LARGE SCALE GENOMIC DNA]</scope>
    <source>
        <strain evidence="3">Zhou-2022a</strain>
        <tissue evidence="3">Leaf</tissue>
    </source>
</reference>
<dbReference type="GO" id="GO:0003676">
    <property type="term" value="F:nucleic acid binding"/>
    <property type="evidence" value="ECO:0007669"/>
    <property type="project" value="InterPro"/>
</dbReference>
<dbReference type="InterPro" id="IPR036397">
    <property type="entry name" value="RNaseH_sf"/>
</dbReference>
<gene>
    <name evidence="3" type="ORF">SO802_004965</name>
</gene>
<proteinExistence type="predicted"/>
<evidence type="ECO:0000313" key="4">
    <source>
        <dbReference type="Proteomes" id="UP001459277"/>
    </source>
</evidence>
<accession>A0AAW2DJ84</accession>
<organism evidence="3 4">
    <name type="scientific">Lithocarpus litseifolius</name>
    <dbReference type="NCBI Taxonomy" id="425828"/>
    <lineage>
        <taxon>Eukaryota</taxon>
        <taxon>Viridiplantae</taxon>
        <taxon>Streptophyta</taxon>
        <taxon>Embryophyta</taxon>
        <taxon>Tracheophyta</taxon>
        <taxon>Spermatophyta</taxon>
        <taxon>Magnoliopsida</taxon>
        <taxon>eudicotyledons</taxon>
        <taxon>Gunneridae</taxon>
        <taxon>Pentapetalae</taxon>
        <taxon>rosids</taxon>
        <taxon>fabids</taxon>
        <taxon>Fagales</taxon>
        <taxon>Fagaceae</taxon>
        <taxon>Lithocarpus</taxon>
    </lineage>
</organism>
<protein>
    <recommendedName>
        <fullName evidence="2">RNase H type-1 domain-containing protein</fullName>
    </recommendedName>
</protein>
<comment type="caution">
    <text evidence="3">The sequence shown here is derived from an EMBL/GenBank/DDBJ whole genome shotgun (WGS) entry which is preliminary data.</text>
</comment>
<dbReference type="EMBL" id="JAZDWU010000002">
    <property type="protein sequence ID" value="KAL0009857.1"/>
    <property type="molecule type" value="Genomic_DNA"/>
</dbReference>
<evidence type="ECO:0000256" key="1">
    <source>
        <dbReference type="SAM" id="MobiDB-lite"/>
    </source>
</evidence>
<dbReference type="InterPro" id="IPR002156">
    <property type="entry name" value="RNaseH_domain"/>
</dbReference>
<dbReference type="Gene3D" id="3.30.420.10">
    <property type="entry name" value="Ribonuclease H-like superfamily/Ribonuclease H"/>
    <property type="match status" value="1"/>
</dbReference>
<dbReference type="PANTHER" id="PTHR47723:SF19">
    <property type="entry name" value="POLYNUCLEOTIDYL TRANSFERASE, RIBONUCLEASE H-LIKE SUPERFAMILY PROTEIN"/>
    <property type="match status" value="1"/>
</dbReference>
<dbReference type="AlphaFoldDB" id="A0AAW2DJ84"/>
<dbReference type="CDD" id="cd06222">
    <property type="entry name" value="RNase_H_like"/>
    <property type="match status" value="1"/>
</dbReference>
<sequence length="227" mass="25840">MELDLDLRHGQNGTRSRPPSRPKWNSISASAWFTRQLGTTFSIVAEVWALKDELSLAKQLDFNHINVEVDADTLEYMLTNLSYMNLMLEPLLTYFRNSMETFLNCIVSHVYRESNRCADSLAKMRVVKDMISIFYLGGRDFGEIYGSVVVAVELPTELSYLMEVEVAEEAADLSNPMEVEAAEEKVVDLMAEVAEVVEEVEVEVEVVEVKESSNQLVIETRHRMQGY</sequence>
<feature type="domain" description="RNase H type-1" evidence="2">
    <location>
        <begin position="35"/>
        <end position="124"/>
    </location>
</feature>
<dbReference type="Proteomes" id="UP001459277">
    <property type="component" value="Unassembled WGS sequence"/>
</dbReference>
<dbReference type="InterPro" id="IPR044730">
    <property type="entry name" value="RNase_H-like_dom_plant"/>
</dbReference>
<dbReference type="GO" id="GO:0004523">
    <property type="term" value="F:RNA-DNA hybrid ribonuclease activity"/>
    <property type="evidence" value="ECO:0007669"/>
    <property type="project" value="InterPro"/>
</dbReference>
<dbReference type="PANTHER" id="PTHR47723">
    <property type="entry name" value="OS05G0353850 PROTEIN"/>
    <property type="match status" value="1"/>
</dbReference>
<name>A0AAW2DJ84_9ROSI</name>
<evidence type="ECO:0000259" key="2">
    <source>
        <dbReference type="Pfam" id="PF13456"/>
    </source>
</evidence>
<evidence type="ECO:0000313" key="3">
    <source>
        <dbReference type="EMBL" id="KAL0009857.1"/>
    </source>
</evidence>
<feature type="region of interest" description="Disordered" evidence="1">
    <location>
        <begin position="1"/>
        <end position="23"/>
    </location>
</feature>
<dbReference type="InterPro" id="IPR053151">
    <property type="entry name" value="RNase_H-like"/>
</dbReference>
<keyword evidence="4" id="KW-1185">Reference proteome</keyword>
<feature type="compositionally biased region" description="Polar residues" evidence="1">
    <location>
        <begin position="11"/>
        <end position="23"/>
    </location>
</feature>